<comment type="caution">
    <text evidence="4">The sequence shown here is derived from an EMBL/GenBank/DDBJ whole genome shotgun (WGS) entry which is preliminary data.</text>
</comment>
<dbReference type="GO" id="GO:0016747">
    <property type="term" value="F:acyltransferase activity, transferring groups other than amino-acyl groups"/>
    <property type="evidence" value="ECO:0007669"/>
    <property type="project" value="InterPro"/>
</dbReference>
<dbReference type="RefSeq" id="WP_226593812.1">
    <property type="nucleotide sequence ID" value="NZ_BLAY01000306.1"/>
</dbReference>
<dbReference type="AlphaFoldDB" id="A0AAV3XMR6"/>
<keyword evidence="1" id="KW-0808">Transferase</keyword>
<gene>
    <name evidence="4" type="ORF">MiSe_90330</name>
</gene>
<name>A0AAV3XMR6_9CYAN</name>
<dbReference type="InterPro" id="IPR000182">
    <property type="entry name" value="GNAT_dom"/>
</dbReference>
<dbReference type="CDD" id="cd04301">
    <property type="entry name" value="NAT_SF"/>
    <property type="match status" value="1"/>
</dbReference>
<evidence type="ECO:0000313" key="5">
    <source>
        <dbReference type="Proteomes" id="UP001050975"/>
    </source>
</evidence>
<dbReference type="Pfam" id="PF00583">
    <property type="entry name" value="Acetyltransf_1"/>
    <property type="match status" value="1"/>
</dbReference>
<dbReference type="EMBL" id="BLAY01000306">
    <property type="protein sequence ID" value="GET44207.1"/>
    <property type="molecule type" value="Genomic_DNA"/>
</dbReference>
<dbReference type="Proteomes" id="UP001050975">
    <property type="component" value="Unassembled WGS sequence"/>
</dbReference>
<dbReference type="Gene3D" id="3.40.630.30">
    <property type="match status" value="1"/>
</dbReference>
<organism evidence="4 5">
    <name type="scientific">Microseira wollei NIES-4236</name>
    <dbReference type="NCBI Taxonomy" id="2530354"/>
    <lineage>
        <taxon>Bacteria</taxon>
        <taxon>Bacillati</taxon>
        <taxon>Cyanobacteriota</taxon>
        <taxon>Cyanophyceae</taxon>
        <taxon>Oscillatoriophycideae</taxon>
        <taxon>Aerosakkonematales</taxon>
        <taxon>Aerosakkonemataceae</taxon>
        <taxon>Microseira</taxon>
    </lineage>
</organism>
<sequence>MTTIIRDALIHDFDDIASLSVVSYQEYADSLTPENWEIMKQTLSSISRFAEQATFIVGEHNNRVVASVAYYSPGYSDLQIFPSNWASLRLLAVLPEYRGRGIGKALTQTCIERAKRDGAEVIGLYTRATSH</sequence>
<accession>A0AAV3XMR6</accession>
<proteinExistence type="predicted"/>
<protein>
    <recommendedName>
        <fullName evidence="3">N-acetyltransferase domain-containing protein</fullName>
    </recommendedName>
</protein>
<evidence type="ECO:0000256" key="2">
    <source>
        <dbReference type="ARBA" id="ARBA00023315"/>
    </source>
</evidence>
<evidence type="ECO:0000256" key="1">
    <source>
        <dbReference type="ARBA" id="ARBA00022679"/>
    </source>
</evidence>
<keyword evidence="5" id="KW-1185">Reference proteome</keyword>
<dbReference type="InterPro" id="IPR016181">
    <property type="entry name" value="Acyl_CoA_acyltransferase"/>
</dbReference>
<dbReference type="PANTHER" id="PTHR43877">
    <property type="entry name" value="AMINOALKYLPHOSPHONATE N-ACETYLTRANSFERASE-RELATED-RELATED"/>
    <property type="match status" value="1"/>
</dbReference>
<dbReference type="SUPFAM" id="SSF55729">
    <property type="entry name" value="Acyl-CoA N-acyltransferases (Nat)"/>
    <property type="match status" value="1"/>
</dbReference>
<keyword evidence="2" id="KW-0012">Acyltransferase</keyword>
<evidence type="ECO:0000259" key="3">
    <source>
        <dbReference type="PROSITE" id="PS51186"/>
    </source>
</evidence>
<evidence type="ECO:0000313" key="4">
    <source>
        <dbReference type="EMBL" id="GET44207.1"/>
    </source>
</evidence>
<feature type="domain" description="N-acetyltransferase" evidence="3">
    <location>
        <begin position="3"/>
        <end position="131"/>
    </location>
</feature>
<dbReference type="InterPro" id="IPR050832">
    <property type="entry name" value="Bact_Acetyltransf"/>
</dbReference>
<reference evidence="4" key="1">
    <citation type="submission" date="2019-10" db="EMBL/GenBank/DDBJ databases">
        <title>Draft genome sequece of Microseira wollei NIES-4236.</title>
        <authorList>
            <person name="Yamaguchi H."/>
            <person name="Suzuki S."/>
            <person name="Kawachi M."/>
        </authorList>
    </citation>
    <scope>NUCLEOTIDE SEQUENCE</scope>
    <source>
        <strain evidence="4">NIES-4236</strain>
    </source>
</reference>
<dbReference type="PROSITE" id="PS51186">
    <property type="entry name" value="GNAT"/>
    <property type="match status" value="1"/>
</dbReference>